<comment type="caution">
    <text evidence="7">The sequence shown here is derived from an EMBL/GenBank/DDBJ whole genome shotgun (WGS) entry which is preliminary data.</text>
</comment>
<dbReference type="GO" id="GO:0006282">
    <property type="term" value="P:regulation of DNA repair"/>
    <property type="evidence" value="ECO:0007669"/>
    <property type="project" value="InterPro"/>
</dbReference>
<comment type="subcellular location">
    <subcellularLocation>
        <location evidence="1">Cytoplasm</location>
    </subcellularLocation>
</comment>
<dbReference type="HOGENOM" id="CLU_066607_1_0_11"/>
<dbReference type="Pfam" id="PF21982">
    <property type="entry name" value="RecX_HTH1"/>
    <property type="match status" value="1"/>
</dbReference>
<proteinExistence type="inferred from homology"/>
<comment type="similarity">
    <text evidence="2">Belongs to the RecX family.</text>
</comment>
<dbReference type="InterPro" id="IPR053926">
    <property type="entry name" value="RecX_HTH_1st"/>
</dbReference>
<evidence type="ECO:0000313" key="7">
    <source>
        <dbReference type="EMBL" id="EFT83905.1"/>
    </source>
</evidence>
<protein>
    <recommendedName>
        <fullName evidence="3">Regulatory protein RecX</fullName>
    </recommendedName>
</protein>
<dbReference type="Gene3D" id="1.10.10.10">
    <property type="entry name" value="Winged helix-like DNA-binding domain superfamily/Winged helix DNA-binding domain"/>
    <property type="match status" value="2"/>
</dbReference>
<evidence type="ECO:0000256" key="4">
    <source>
        <dbReference type="ARBA" id="ARBA00022490"/>
    </source>
</evidence>
<organism evidence="7 8">
    <name type="scientific">Parascardovia denticolens DSM 10105 = JCM 12538</name>
    <dbReference type="NCBI Taxonomy" id="864564"/>
    <lineage>
        <taxon>Bacteria</taxon>
        <taxon>Bacillati</taxon>
        <taxon>Actinomycetota</taxon>
        <taxon>Actinomycetes</taxon>
        <taxon>Bifidobacteriales</taxon>
        <taxon>Bifidobacteriaceae</taxon>
        <taxon>Parascardovia</taxon>
    </lineage>
</organism>
<dbReference type="EMBL" id="AEON01000001">
    <property type="protein sequence ID" value="EFT83905.1"/>
    <property type="molecule type" value="Genomic_DNA"/>
</dbReference>
<gene>
    <name evidence="7" type="primary">recX</name>
    <name evidence="7" type="ORF">HMPREF0620_0910</name>
</gene>
<dbReference type="eggNOG" id="COG2137">
    <property type="taxonomic scope" value="Bacteria"/>
</dbReference>
<dbReference type="PATRIC" id="fig|864564.6.peg.801"/>
<evidence type="ECO:0000313" key="8">
    <source>
        <dbReference type="Proteomes" id="UP000004946"/>
    </source>
</evidence>
<dbReference type="InterPro" id="IPR003783">
    <property type="entry name" value="Regulatory_RecX"/>
</dbReference>
<dbReference type="RefSeq" id="WP_006289297.1">
    <property type="nucleotide sequence ID" value="NZ_AP012333.1"/>
</dbReference>
<name>E6JYX0_PARDN</name>
<evidence type="ECO:0000256" key="1">
    <source>
        <dbReference type="ARBA" id="ARBA00004496"/>
    </source>
</evidence>
<evidence type="ECO:0000256" key="5">
    <source>
        <dbReference type="SAM" id="MobiDB-lite"/>
    </source>
</evidence>
<sequence>MISAEDFLARHPASDSGPDEVDDQSVGGCLGHDGDSVADRASDVDPVSEAEGGDLYRSDEENHCQEAALRLLDAAPRSSGALTQRLRDKGYDPDLIDRVVSRLVASRLIDDEAYAHALVSYCLSRNMGAYGTRQELRKKAVDDRLAAACVSQAEAEGRFDQAAYELARKVARKTKGLDYQVRLRRYWSAGARKGHGPTAIKRYAGLLREEE</sequence>
<keyword evidence="8" id="KW-1185">Reference proteome</keyword>
<dbReference type="GO" id="GO:0005737">
    <property type="term" value="C:cytoplasm"/>
    <property type="evidence" value="ECO:0007669"/>
    <property type="project" value="UniProtKB-SubCell"/>
</dbReference>
<dbReference type="KEGG" id="pdo:PSDT_0726"/>
<dbReference type="Proteomes" id="UP000004946">
    <property type="component" value="Chromosome"/>
</dbReference>
<dbReference type="InterPro" id="IPR036388">
    <property type="entry name" value="WH-like_DNA-bd_sf"/>
</dbReference>
<dbReference type="PANTHER" id="PTHR33602:SF1">
    <property type="entry name" value="REGULATORY PROTEIN RECX FAMILY PROTEIN"/>
    <property type="match status" value="1"/>
</dbReference>
<evidence type="ECO:0000256" key="3">
    <source>
        <dbReference type="ARBA" id="ARBA00018111"/>
    </source>
</evidence>
<feature type="domain" description="RecX first three-helical" evidence="6">
    <location>
        <begin position="66"/>
        <end position="103"/>
    </location>
</feature>
<feature type="region of interest" description="Disordered" evidence="5">
    <location>
        <begin position="1"/>
        <end position="59"/>
    </location>
</feature>
<evidence type="ECO:0000256" key="2">
    <source>
        <dbReference type="ARBA" id="ARBA00009695"/>
    </source>
</evidence>
<feature type="compositionally biased region" description="Basic and acidic residues" evidence="5">
    <location>
        <begin position="32"/>
        <end position="43"/>
    </location>
</feature>
<reference evidence="7 8" key="1">
    <citation type="submission" date="2010-12" db="EMBL/GenBank/DDBJ databases">
        <authorList>
            <person name="Muzny D."/>
            <person name="Qin X."/>
            <person name="Buhay C."/>
            <person name="Dugan-Rocha S."/>
            <person name="Ding Y."/>
            <person name="Chen G."/>
            <person name="Hawes A."/>
            <person name="Holder M."/>
            <person name="Jhangiani S."/>
            <person name="Johnson A."/>
            <person name="Khan Z."/>
            <person name="Li Z."/>
            <person name="Liu W."/>
            <person name="Liu X."/>
            <person name="Perez L."/>
            <person name="Shen H."/>
            <person name="Wang Q."/>
            <person name="Watt J."/>
            <person name="Xi L."/>
            <person name="Xin Y."/>
            <person name="Zhou J."/>
            <person name="Deng J."/>
            <person name="Jiang H."/>
            <person name="Liu Y."/>
            <person name="Qu J."/>
            <person name="Song X.-Z."/>
            <person name="Zhang L."/>
            <person name="Villasana D."/>
            <person name="Johnson A."/>
            <person name="Liu J."/>
            <person name="Liyanage D."/>
            <person name="Lorensuhewa L."/>
            <person name="Robinson T."/>
            <person name="Song A."/>
            <person name="Song B.-B."/>
            <person name="Dinh H."/>
            <person name="Thornton R."/>
            <person name="Coyle M."/>
            <person name="Francisco L."/>
            <person name="Jackson L."/>
            <person name="Javaid M."/>
            <person name="Korchina V."/>
            <person name="Kovar C."/>
            <person name="Mata R."/>
            <person name="Mathew T."/>
            <person name="Ngo R."/>
            <person name="Nguyen L."/>
            <person name="Nguyen N."/>
            <person name="Okwuonu G."/>
            <person name="Ongeri F."/>
            <person name="Pham C."/>
            <person name="Simmons D."/>
            <person name="Wilczek-Boney K."/>
            <person name="Hale W."/>
            <person name="Jakkamsetti A."/>
            <person name="Pham P."/>
            <person name="Ruth R."/>
            <person name="San Lucas F."/>
            <person name="Warren J."/>
            <person name="Zhang J."/>
            <person name="Zhao Z."/>
            <person name="Zhou C."/>
            <person name="Zhu D."/>
            <person name="Lee S."/>
            <person name="Bess C."/>
            <person name="Blankenburg K."/>
            <person name="Forbes L."/>
            <person name="Fu Q."/>
            <person name="Gubbala S."/>
            <person name="Hirani K."/>
            <person name="Jayaseelan J.C."/>
            <person name="Lara F."/>
            <person name="Munidasa M."/>
            <person name="Palculict T."/>
            <person name="Patil S."/>
            <person name="Pu L.-L."/>
            <person name="Saada N."/>
            <person name="Tang L."/>
            <person name="Weissenberger G."/>
            <person name="Zhu Y."/>
            <person name="Hemphill L."/>
            <person name="Shang Y."/>
            <person name="Youmans B."/>
            <person name="Ayvaz T."/>
            <person name="Ross M."/>
            <person name="Santibanez J."/>
            <person name="Aqrawi P."/>
            <person name="Gross S."/>
            <person name="Joshi V."/>
            <person name="Fowler G."/>
            <person name="Nazareth L."/>
            <person name="Reid J."/>
            <person name="Worley K."/>
            <person name="Petrosino J."/>
            <person name="Highlander S."/>
            <person name="Gibbs R."/>
        </authorList>
    </citation>
    <scope>NUCLEOTIDE SEQUENCE [LARGE SCALE GENOMIC DNA]</scope>
    <source>
        <strain evidence="7 8">DSM 10105</strain>
    </source>
</reference>
<accession>E6JYX0</accession>
<keyword evidence="4" id="KW-0963">Cytoplasm</keyword>
<dbReference type="PANTHER" id="PTHR33602">
    <property type="entry name" value="REGULATORY PROTEIN RECX FAMILY PROTEIN"/>
    <property type="match status" value="1"/>
</dbReference>
<dbReference type="AlphaFoldDB" id="E6JYX0"/>
<evidence type="ECO:0000259" key="6">
    <source>
        <dbReference type="Pfam" id="PF21982"/>
    </source>
</evidence>